<feature type="binding site" evidence="1">
    <location>
        <position position="256"/>
    </location>
    <ligand>
        <name>Mg(2+)</name>
        <dbReference type="ChEBI" id="CHEBI:18420"/>
        <label>1</label>
    </ligand>
</feature>
<keyword evidence="3" id="KW-1185">Reference proteome</keyword>
<dbReference type="STRING" id="272627.CCC_03020"/>
<keyword evidence="1" id="KW-0460">Magnesium</keyword>
<gene>
    <name evidence="2" type="ORF">CCC_03020</name>
</gene>
<feature type="binding site" evidence="1">
    <location>
        <position position="69"/>
    </location>
    <ligand>
        <name>Mg(2+)</name>
        <dbReference type="ChEBI" id="CHEBI:18420"/>
        <label>1</label>
    </ligand>
</feature>
<dbReference type="OrthoDB" id="9806482at2"/>
<dbReference type="InterPro" id="IPR050792">
    <property type="entry name" value="ADP-ribosylglycohydrolase"/>
</dbReference>
<protein>
    <submittedName>
        <fullName evidence="2">ADP-ribosyl-dinitrogen reductase glycohydrolase</fullName>
    </submittedName>
</protein>
<feature type="binding site" evidence="1">
    <location>
        <position position="255"/>
    </location>
    <ligand>
        <name>Mg(2+)</name>
        <dbReference type="ChEBI" id="CHEBI:18420"/>
        <label>1</label>
    </ligand>
</feature>
<dbReference type="GO" id="GO:0046872">
    <property type="term" value="F:metal ion binding"/>
    <property type="evidence" value="ECO:0007669"/>
    <property type="project" value="UniProtKB-KW"/>
</dbReference>
<dbReference type="Pfam" id="PF03747">
    <property type="entry name" value="ADP_ribosyl_GH"/>
    <property type="match status" value="1"/>
</dbReference>
<dbReference type="Proteomes" id="UP000031971">
    <property type="component" value="Unassembled WGS sequence"/>
</dbReference>
<name>A0A0C2V588_PARME</name>
<sequence>MRLPFLDRSPTSGPSLEERALGAYLGFAVGDALGATVEFLTKGEIREKYGLHRKMIGGGWLHLAPGQVTDDTEMSLCLGRSLIAKGGLDLTNVCEEFAAWLKTGPVDVGNTCRRGIRRFITNGTLDGGYCEGDAGNGAAMRNLATAIATLNHPDLMEEWTVAQSHITHNHPLSDDATLALGRMTQSLLLGQGMKAARDEANALVEKHKCFKFETFRGQSTAYIVDTMQTVLHFYFLTDSFRNCLIEVVNQGGDADTTGAIAGMLAGATYGVREIPSAWLGKLDKTVTDEIRTQVPALLALADKLK</sequence>
<evidence type="ECO:0000256" key="1">
    <source>
        <dbReference type="PIRSR" id="PIRSR605502-1"/>
    </source>
</evidence>
<dbReference type="PANTHER" id="PTHR16222:SF12">
    <property type="entry name" value="ADP-RIBOSYLGLYCOHYDROLASE-RELATED"/>
    <property type="match status" value="1"/>
</dbReference>
<evidence type="ECO:0000313" key="2">
    <source>
        <dbReference type="EMBL" id="KIM00232.1"/>
    </source>
</evidence>
<accession>A0A0C2V588</accession>
<dbReference type="GO" id="GO:0016787">
    <property type="term" value="F:hydrolase activity"/>
    <property type="evidence" value="ECO:0007669"/>
    <property type="project" value="UniProtKB-KW"/>
</dbReference>
<comment type="caution">
    <text evidence="2">The sequence shown here is derived from an EMBL/GenBank/DDBJ whole genome shotgun (WGS) entry which is preliminary data.</text>
</comment>
<evidence type="ECO:0000313" key="3">
    <source>
        <dbReference type="Proteomes" id="UP000031971"/>
    </source>
</evidence>
<dbReference type="InterPro" id="IPR013479">
    <property type="entry name" value="ADP-ribosyl_diN_reduct_hydro"/>
</dbReference>
<organism evidence="2 3">
    <name type="scientific">Paramagnetospirillum magnetotacticum MS-1</name>
    <dbReference type="NCBI Taxonomy" id="272627"/>
    <lineage>
        <taxon>Bacteria</taxon>
        <taxon>Pseudomonadati</taxon>
        <taxon>Pseudomonadota</taxon>
        <taxon>Alphaproteobacteria</taxon>
        <taxon>Rhodospirillales</taxon>
        <taxon>Magnetospirillaceae</taxon>
        <taxon>Paramagnetospirillum</taxon>
    </lineage>
</organism>
<dbReference type="AlphaFoldDB" id="A0A0C2V588"/>
<dbReference type="Gene3D" id="1.10.4080.10">
    <property type="entry name" value="ADP-ribosylation/Crystallin J1"/>
    <property type="match status" value="1"/>
</dbReference>
<feature type="binding site" evidence="1">
    <location>
        <position position="71"/>
    </location>
    <ligand>
        <name>Mg(2+)</name>
        <dbReference type="ChEBI" id="CHEBI:18420"/>
        <label>1</label>
    </ligand>
</feature>
<dbReference type="RefSeq" id="WP_041039947.1">
    <property type="nucleotide sequence ID" value="NZ_JXSL01000020.1"/>
</dbReference>
<keyword evidence="1" id="KW-0479">Metal-binding</keyword>
<dbReference type="NCBIfam" id="TIGR02662">
    <property type="entry name" value="dinitro_DRAG"/>
    <property type="match status" value="1"/>
</dbReference>
<keyword evidence="2" id="KW-0378">Hydrolase</keyword>
<dbReference type="SUPFAM" id="SSF101478">
    <property type="entry name" value="ADP-ribosylglycohydrolase"/>
    <property type="match status" value="1"/>
</dbReference>
<feature type="binding site" evidence="1">
    <location>
        <position position="253"/>
    </location>
    <ligand>
        <name>Mg(2+)</name>
        <dbReference type="ChEBI" id="CHEBI:18420"/>
        <label>1</label>
    </ligand>
</feature>
<proteinExistence type="predicted"/>
<dbReference type="EMBL" id="JXSL01000020">
    <property type="protein sequence ID" value="KIM00232.1"/>
    <property type="molecule type" value="Genomic_DNA"/>
</dbReference>
<dbReference type="InterPro" id="IPR005502">
    <property type="entry name" value="Ribosyl_crysJ1"/>
</dbReference>
<reference evidence="2 3" key="1">
    <citation type="submission" date="2015-01" db="EMBL/GenBank/DDBJ databases">
        <title>Genome Sequence of Magnetospirillum magnetotacticum Strain MS-1.</title>
        <authorList>
            <person name="Marinov G.K."/>
            <person name="Smalley M.D."/>
            <person name="DeSalvo G."/>
        </authorList>
    </citation>
    <scope>NUCLEOTIDE SEQUENCE [LARGE SCALE GENOMIC DNA]</scope>
    <source>
        <strain evidence="2 3">MS-1</strain>
    </source>
</reference>
<feature type="binding site" evidence="1">
    <location>
        <position position="70"/>
    </location>
    <ligand>
        <name>Mg(2+)</name>
        <dbReference type="ChEBI" id="CHEBI:18420"/>
        <label>1</label>
    </ligand>
</feature>
<dbReference type="PANTHER" id="PTHR16222">
    <property type="entry name" value="ADP-RIBOSYLGLYCOHYDROLASE"/>
    <property type="match status" value="1"/>
</dbReference>
<dbReference type="InterPro" id="IPR036705">
    <property type="entry name" value="Ribosyl_crysJ1_sf"/>
</dbReference>
<comment type="cofactor">
    <cofactor evidence="1">
        <name>Mg(2+)</name>
        <dbReference type="ChEBI" id="CHEBI:18420"/>
    </cofactor>
    <text evidence="1">Binds 2 magnesium ions per subunit.</text>
</comment>